<dbReference type="HOGENOM" id="CLU_1080281_0_0_6"/>
<reference evidence="2 3" key="1">
    <citation type="journal article" date="2011" name="J. Bacteriol.">
        <title>Complete genome sequence of the polycyclic aromatic hydrocarbon-degrading bacterium Alteromonas sp. strain SN2.</title>
        <authorList>
            <person name="Jin H.M."/>
            <person name="Jeong H."/>
            <person name="Moon E.J."/>
            <person name="Math R.K."/>
            <person name="Lee K."/>
            <person name="Kim H.J."/>
            <person name="Jeon C.O."/>
            <person name="Oh T.K."/>
            <person name="Kim J.F."/>
        </authorList>
    </citation>
    <scope>NUCLEOTIDE SEQUENCE [LARGE SCALE GENOMIC DNA]</scope>
    <source>
        <strain evidence="3">JCM 17741 / KACC 18427 / KCTC 11700BP / SN2</strain>
    </source>
</reference>
<gene>
    <name evidence="2" type="ordered locus">ambt_14210</name>
</gene>
<dbReference type="AlphaFoldDB" id="F5ZEG5"/>
<evidence type="ECO:0000313" key="2">
    <source>
        <dbReference type="EMBL" id="AEF04356.1"/>
    </source>
</evidence>
<feature type="chain" id="PRO_5003332575" evidence="1">
    <location>
        <begin position="34"/>
        <end position="257"/>
    </location>
</feature>
<dbReference type="eggNOG" id="COG1873">
    <property type="taxonomic scope" value="Bacteria"/>
</dbReference>
<dbReference type="OrthoDB" id="6336753at2"/>
<name>F5ZEG5_ALTNA</name>
<dbReference type="SUPFAM" id="SSF50346">
    <property type="entry name" value="PRC-barrel domain"/>
    <property type="match status" value="1"/>
</dbReference>
<keyword evidence="1" id="KW-0732">Signal</keyword>
<evidence type="ECO:0000313" key="3">
    <source>
        <dbReference type="Proteomes" id="UP000000683"/>
    </source>
</evidence>
<keyword evidence="3" id="KW-1185">Reference proteome</keyword>
<feature type="signal peptide" evidence="1">
    <location>
        <begin position="1"/>
        <end position="33"/>
    </location>
</feature>
<sequence>MNNRNRQSIFSKPTVIASVIALTLGSSAFSVSAQEYNEATNSEIEVVKGKTDVEVTQPAPSVDVKQKDPEVDVAVGQAKVDVEYQDPEIRIQQQQPEVEVVQAEPQINVETAEPQVTVNQAEPEIIIEKSEPDINIVRRDENGDIRRDSDAAYVKHLTVQELEDKDVMAPNGEELASIDQVVKSNRSDELALVIESGGVMGVGSRKSVLPLSEVSLENDEIVWSSEKKVEQLPEYSDSQFVSIQQKGQTIEDFLSGE</sequence>
<evidence type="ECO:0000256" key="1">
    <source>
        <dbReference type="SAM" id="SignalP"/>
    </source>
</evidence>
<organism evidence="2 3">
    <name type="scientific">Alteromonas naphthalenivorans</name>
    <dbReference type="NCBI Taxonomy" id="715451"/>
    <lineage>
        <taxon>Bacteria</taxon>
        <taxon>Pseudomonadati</taxon>
        <taxon>Pseudomonadota</taxon>
        <taxon>Gammaproteobacteria</taxon>
        <taxon>Alteromonadales</taxon>
        <taxon>Alteromonadaceae</taxon>
        <taxon>Alteromonas/Salinimonas group</taxon>
        <taxon>Alteromonas</taxon>
    </lineage>
</organism>
<protein>
    <submittedName>
        <fullName evidence="2">Uncharacterized protein</fullName>
    </submittedName>
</protein>
<dbReference type="Proteomes" id="UP000000683">
    <property type="component" value="Chromosome"/>
</dbReference>
<dbReference type="Gene3D" id="2.30.30.240">
    <property type="entry name" value="PRC-barrel domain"/>
    <property type="match status" value="1"/>
</dbReference>
<dbReference type="EMBL" id="CP002339">
    <property type="protein sequence ID" value="AEF04356.1"/>
    <property type="molecule type" value="Genomic_DNA"/>
</dbReference>
<dbReference type="RefSeq" id="WP_013785283.1">
    <property type="nucleotide sequence ID" value="NC_015554.1"/>
</dbReference>
<dbReference type="InterPro" id="IPR011033">
    <property type="entry name" value="PRC_barrel-like_sf"/>
</dbReference>
<dbReference type="KEGG" id="alt:ambt_14210"/>
<accession>F5ZEG5</accession>
<proteinExistence type="predicted"/>